<keyword evidence="4" id="KW-0325">Glycoprotein</keyword>
<feature type="region of interest" description="Disordered" evidence="6">
    <location>
        <begin position="445"/>
        <end position="467"/>
    </location>
</feature>
<feature type="compositionally biased region" description="Polar residues" evidence="6">
    <location>
        <begin position="340"/>
        <end position="353"/>
    </location>
</feature>
<dbReference type="SUPFAM" id="SSF57586">
    <property type="entry name" value="TNF receptor-like"/>
    <property type="match status" value="2"/>
</dbReference>
<evidence type="ECO:0000256" key="8">
    <source>
        <dbReference type="SAM" id="SignalP"/>
    </source>
</evidence>
<feature type="signal peptide" evidence="8">
    <location>
        <begin position="1"/>
        <end position="26"/>
    </location>
</feature>
<dbReference type="InterPro" id="IPR051670">
    <property type="entry name" value="TNF_chemokine_rcpt-like"/>
</dbReference>
<evidence type="ECO:0000313" key="11">
    <source>
        <dbReference type="Proteomes" id="UP001178461"/>
    </source>
</evidence>
<dbReference type="PROSITE" id="PS50050">
    <property type="entry name" value="TNFR_NGFR_2"/>
    <property type="match status" value="3"/>
</dbReference>
<feature type="compositionally biased region" description="Low complexity" evidence="6">
    <location>
        <begin position="326"/>
        <end position="339"/>
    </location>
</feature>
<keyword evidence="1 8" id="KW-0732">Signal</keyword>
<evidence type="ECO:0000313" key="10">
    <source>
        <dbReference type="EMBL" id="CAI5782739.1"/>
    </source>
</evidence>
<feature type="disulfide bond" evidence="5">
    <location>
        <begin position="51"/>
        <end position="64"/>
    </location>
</feature>
<evidence type="ECO:0000256" key="6">
    <source>
        <dbReference type="SAM" id="MobiDB-lite"/>
    </source>
</evidence>
<proteinExistence type="predicted"/>
<feature type="transmembrane region" description="Helical" evidence="7">
    <location>
        <begin position="256"/>
        <end position="280"/>
    </location>
</feature>
<dbReference type="AlphaFoldDB" id="A0AA35PC19"/>
<keyword evidence="2" id="KW-0677">Repeat</keyword>
<evidence type="ECO:0000256" key="5">
    <source>
        <dbReference type="PROSITE-ProRule" id="PRU00206"/>
    </source>
</evidence>
<feature type="disulfide bond" evidence="5">
    <location>
        <begin position="54"/>
        <end position="72"/>
    </location>
</feature>
<comment type="caution">
    <text evidence="5">Lacks conserved residue(s) required for the propagation of feature annotation.</text>
</comment>
<evidence type="ECO:0000256" key="2">
    <source>
        <dbReference type="ARBA" id="ARBA00022737"/>
    </source>
</evidence>
<keyword evidence="3 5" id="KW-1015">Disulfide bond</keyword>
<feature type="region of interest" description="Disordered" evidence="6">
    <location>
        <begin position="484"/>
        <end position="552"/>
    </location>
</feature>
<evidence type="ECO:0000256" key="4">
    <source>
        <dbReference type="ARBA" id="ARBA00023180"/>
    </source>
</evidence>
<feature type="disulfide bond" evidence="5">
    <location>
        <begin position="97"/>
        <end position="115"/>
    </location>
</feature>
<dbReference type="SMART" id="SM00208">
    <property type="entry name" value="TNFR"/>
    <property type="match status" value="4"/>
</dbReference>
<gene>
    <name evidence="10" type="ORF">PODLI_1B016458</name>
</gene>
<feature type="domain" description="TNFR-Cys" evidence="9">
    <location>
        <begin position="160"/>
        <end position="197"/>
    </location>
</feature>
<dbReference type="GO" id="GO:0048714">
    <property type="term" value="P:positive regulation of oligodendrocyte differentiation"/>
    <property type="evidence" value="ECO:0007669"/>
    <property type="project" value="TreeGrafter"/>
</dbReference>
<dbReference type="EMBL" id="OX395133">
    <property type="protein sequence ID" value="CAI5782739.1"/>
    <property type="molecule type" value="Genomic_DNA"/>
</dbReference>
<feature type="repeat" description="TNFR-Cys" evidence="5">
    <location>
        <begin position="34"/>
        <end position="72"/>
    </location>
</feature>
<feature type="chain" id="PRO_5041318430" evidence="8">
    <location>
        <begin position="27"/>
        <end position="635"/>
    </location>
</feature>
<feature type="compositionally biased region" description="Polar residues" evidence="6">
    <location>
        <begin position="360"/>
        <end position="383"/>
    </location>
</feature>
<dbReference type="GO" id="GO:0002724">
    <property type="term" value="P:regulation of T cell cytokine production"/>
    <property type="evidence" value="ECO:0007669"/>
    <property type="project" value="TreeGrafter"/>
</dbReference>
<reference evidence="10" key="1">
    <citation type="submission" date="2022-12" db="EMBL/GenBank/DDBJ databases">
        <authorList>
            <person name="Alioto T."/>
            <person name="Alioto T."/>
            <person name="Gomez Garrido J."/>
        </authorList>
    </citation>
    <scope>NUCLEOTIDE SEQUENCE</scope>
</reference>
<dbReference type="GO" id="GO:0051044">
    <property type="term" value="P:positive regulation of membrane protein ectodomain proteolysis"/>
    <property type="evidence" value="ECO:0007669"/>
    <property type="project" value="TreeGrafter"/>
</dbReference>
<keyword evidence="7" id="KW-1133">Transmembrane helix</keyword>
<keyword evidence="11" id="KW-1185">Reference proteome</keyword>
<evidence type="ECO:0000259" key="9">
    <source>
        <dbReference type="PROSITE" id="PS50050"/>
    </source>
</evidence>
<organism evidence="10 11">
    <name type="scientific">Podarcis lilfordi</name>
    <name type="common">Lilford's wall lizard</name>
    <dbReference type="NCBI Taxonomy" id="74358"/>
    <lineage>
        <taxon>Eukaryota</taxon>
        <taxon>Metazoa</taxon>
        <taxon>Chordata</taxon>
        <taxon>Craniata</taxon>
        <taxon>Vertebrata</taxon>
        <taxon>Euteleostomi</taxon>
        <taxon>Lepidosauria</taxon>
        <taxon>Squamata</taxon>
        <taxon>Bifurcata</taxon>
        <taxon>Unidentata</taxon>
        <taxon>Episquamata</taxon>
        <taxon>Laterata</taxon>
        <taxon>Lacertibaenia</taxon>
        <taxon>Lacertidae</taxon>
        <taxon>Podarcis</taxon>
    </lineage>
</organism>
<dbReference type="PANTHER" id="PTHR47386">
    <property type="entry name" value="TUMOR NECROSIS FACTOR RECEPTOR SUPERFAMILY MEMBER 1B"/>
    <property type="match status" value="1"/>
</dbReference>
<dbReference type="GO" id="GO:0097191">
    <property type="term" value="P:extrinsic apoptotic signaling pathway"/>
    <property type="evidence" value="ECO:0007669"/>
    <property type="project" value="TreeGrafter"/>
</dbReference>
<name>A0AA35PC19_9SAUR</name>
<feature type="repeat" description="TNFR-Cys" evidence="5">
    <location>
        <begin position="160"/>
        <end position="197"/>
    </location>
</feature>
<sequence>MSARCRSAGLLLYGALQLVGLLKVSSLPYTTQNQCRNPRTERYDEAIRKCCSLCPPGSRVREKCTENADTKCVACDEGTYTEVWSAAGLCFSCSPPCKTGWVQTKECTRRQDRSCQCPPHHFCHLPRSGPCRWCKLYQQCQKGFGVAKQGTENSDVECVPCGPGTFSDVESHSASCRPHRICESEITPGNSTHDAVCRDLGVPVGTVATPLRTTLTAKSHLVTPLHTTLTAKSHFVTRSPTGKTVVQQPPADMSQIAGLVAGVACAIFALIGGTCACFVLRKKGHRYVLPFAKEKQPFSCPEKAPTNWHQDTHALQQEEQNLLQVSASSSGSLDSPPASEKSSGVSSEGTLSTDTERTQQRSSPSNTCVHHSGANSKQSSSGGTHVNVSCTVSICNALDHSLPFQLLNASGASSSRDCTLAEDLPLSKEESPLKKESGTQIAEEVEDNMDANGVRQTPGPADRSDRRLCVPRLGLRLRSALDLTQAEGRRAQPGPAAPLSHKRAQDGGSRGLAGTRAPGTERKKEVSGRHSTSPEVLRREAAAEEKETRRRPAWAALSFPPPFGWRGGDFLATPDGKRGRGPLASHLVLASHVHLSPVCWASPPSLSQQPREIPLNYGREQPGMREQSLLPFPKK</sequence>
<dbReference type="GO" id="GO:0150079">
    <property type="term" value="P:negative regulation of neuroinflammatory response"/>
    <property type="evidence" value="ECO:0007669"/>
    <property type="project" value="TreeGrafter"/>
</dbReference>
<feature type="region of interest" description="Disordered" evidence="6">
    <location>
        <begin position="324"/>
        <end position="383"/>
    </location>
</feature>
<evidence type="ECO:0000256" key="1">
    <source>
        <dbReference type="ARBA" id="ARBA00022729"/>
    </source>
</evidence>
<feature type="disulfide bond" evidence="5">
    <location>
        <begin position="75"/>
        <end position="90"/>
    </location>
</feature>
<dbReference type="Gene3D" id="2.10.50.10">
    <property type="entry name" value="Tumor Necrosis Factor Receptor, subunit A, domain 2"/>
    <property type="match status" value="2"/>
</dbReference>
<evidence type="ECO:0000256" key="3">
    <source>
        <dbReference type="ARBA" id="ARBA00023157"/>
    </source>
</evidence>
<keyword evidence="7" id="KW-0812">Transmembrane</keyword>
<keyword evidence="10" id="KW-0675">Receptor</keyword>
<dbReference type="GO" id="GO:0005031">
    <property type="term" value="F:tumor necrosis factor receptor activity"/>
    <property type="evidence" value="ECO:0007669"/>
    <property type="project" value="TreeGrafter"/>
</dbReference>
<feature type="domain" description="TNFR-Cys" evidence="9">
    <location>
        <begin position="34"/>
        <end position="72"/>
    </location>
</feature>
<dbReference type="Proteomes" id="UP001178461">
    <property type="component" value="Chromosome 8"/>
</dbReference>
<feature type="compositionally biased region" description="Basic and acidic residues" evidence="6">
    <location>
        <begin position="536"/>
        <end position="550"/>
    </location>
</feature>
<dbReference type="GO" id="GO:0042129">
    <property type="term" value="P:regulation of T cell proliferation"/>
    <property type="evidence" value="ECO:0007669"/>
    <property type="project" value="TreeGrafter"/>
</dbReference>
<accession>A0AA35PC19</accession>
<dbReference type="PANTHER" id="PTHR47386:SF1">
    <property type="entry name" value="TUMOR NECROSIS FACTOR RECEPTOR SUPERFAMILY MEMBER 1B"/>
    <property type="match status" value="1"/>
</dbReference>
<dbReference type="GO" id="GO:0031643">
    <property type="term" value="P:positive regulation of myelination"/>
    <property type="evidence" value="ECO:0007669"/>
    <property type="project" value="TreeGrafter"/>
</dbReference>
<protein>
    <submittedName>
        <fullName evidence="10">Tumor necrosis factor receptor superfamily member 1B-like</fullName>
    </submittedName>
</protein>
<dbReference type="GO" id="GO:0008630">
    <property type="term" value="P:intrinsic apoptotic signaling pathway in response to DNA damage"/>
    <property type="evidence" value="ECO:0007669"/>
    <property type="project" value="TreeGrafter"/>
</dbReference>
<dbReference type="InterPro" id="IPR001368">
    <property type="entry name" value="TNFR/NGFR_Cys_rich_reg"/>
</dbReference>
<feature type="domain" description="TNFR-Cys" evidence="9">
    <location>
        <begin position="74"/>
        <end position="115"/>
    </location>
</feature>
<feature type="disulfide bond" evidence="5">
    <location>
        <begin position="161"/>
        <end position="176"/>
    </location>
</feature>
<feature type="compositionally biased region" description="Basic and acidic residues" evidence="6">
    <location>
        <begin position="519"/>
        <end position="528"/>
    </location>
</feature>
<feature type="repeat" description="TNFR-Cys" evidence="5">
    <location>
        <begin position="74"/>
        <end position="115"/>
    </location>
</feature>
<dbReference type="Pfam" id="PF00020">
    <property type="entry name" value="TNFR_c6"/>
    <property type="match status" value="3"/>
</dbReference>
<feature type="disulfide bond" evidence="5">
    <location>
        <begin position="35"/>
        <end position="50"/>
    </location>
</feature>
<keyword evidence="7" id="KW-0472">Membrane</keyword>
<evidence type="ECO:0000256" key="7">
    <source>
        <dbReference type="SAM" id="Phobius"/>
    </source>
</evidence>
<dbReference type="GO" id="GO:0043120">
    <property type="term" value="F:tumor necrosis factor binding"/>
    <property type="evidence" value="ECO:0007669"/>
    <property type="project" value="TreeGrafter"/>
</dbReference>